<feature type="compositionally biased region" description="Polar residues" evidence="1">
    <location>
        <begin position="1"/>
        <end position="20"/>
    </location>
</feature>
<protein>
    <submittedName>
        <fullName evidence="2">Uncharacterized protein</fullName>
    </submittedName>
</protein>
<dbReference type="EMBL" id="HBGY01020300">
    <property type="protein sequence ID" value="CAD9589135.1"/>
    <property type="molecule type" value="Transcribed_RNA"/>
</dbReference>
<evidence type="ECO:0000256" key="1">
    <source>
        <dbReference type="SAM" id="MobiDB-lite"/>
    </source>
</evidence>
<name>A0A7S2KWT2_9STRA</name>
<feature type="region of interest" description="Disordered" evidence="1">
    <location>
        <begin position="1"/>
        <end position="37"/>
    </location>
</feature>
<reference evidence="2" key="1">
    <citation type="submission" date="2021-01" db="EMBL/GenBank/DDBJ databases">
        <authorList>
            <person name="Corre E."/>
            <person name="Pelletier E."/>
            <person name="Niang G."/>
            <person name="Scheremetjew M."/>
            <person name="Finn R."/>
            <person name="Kale V."/>
            <person name="Holt S."/>
            <person name="Cochrane G."/>
            <person name="Meng A."/>
            <person name="Brown T."/>
            <person name="Cohen L."/>
        </authorList>
    </citation>
    <scope>NUCLEOTIDE SEQUENCE</scope>
    <source>
        <strain evidence="2">B650</strain>
    </source>
</reference>
<accession>A0A7S2KWT2</accession>
<evidence type="ECO:0000313" key="2">
    <source>
        <dbReference type="EMBL" id="CAD9589135.1"/>
    </source>
</evidence>
<organism evidence="2">
    <name type="scientific">Leptocylindrus danicus</name>
    <dbReference type="NCBI Taxonomy" id="163516"/>
    <lineage>
        <taxon>Eukaryota</taxon>
        <taxon>Sar</taxon>
        <taxon>Stramenopiles</taxon>
        <taxon>Ochrophyta</taxon>
        <taxon>Bacillariophyta</taxon>
        <taxon>Coscinodiscophyceae</taxon>
        <taxon>Chaetocerotophycidae</taxon>
        <taxon>Leptocylindrales</taxon>
        <taxon>Leptocylindraceae</taxon>
        <taxon>Leptocylindrus</taxon>
    </lineage>
</organism>
<gene>
    <name evidence="2" type="ORF">LDAN0321_LOCUS12795</name>
</gene>
<sequence>MTNPNQSDVSMTTMPQQSERTAVPSHESKKLDSDKLVAEEQRQMKSLVSQITNMPEANLASPPTFMGTWHRDATHALGQHNLGHHQAQSFASLNNIHPSSLHQQLLHAKSIG</sequence>
<proteinExistence type="predicted"/>
<feature type="compositionally biased region" description="Basic and acidic residues" evidence="1">
    <location>
        <begin position="26"/>
        <end position="37"/>
    </location>
</feature>
<dbReference type="AlphaFoldDB" id="A0A7S2KWT2"/>